<organism evidence="2 3">
    <name type="scientific">Mesorhizobium helmanticense</name>
    <dbReference type="NCBI Taxonomy" id="1776423"/>
    <lineage>
        <taxon>Bacteria</taxon>
        <taxon>Pseudomonadati</taxon>
        <taxon>Pseudomonadota</taxon>
        <taxon>Alphaproteobacteria</taxon>
        <taxon>Hyphomicrobiales</taxon>
        <taxon>Phyllobacteriaceae</taxon>
        <taxon>Mesorhizobium</taxon>
    </lineage>
</organism>
<keyword evidence="3" id="KW-1185">Reference proteome</keyword>
<dbReference type="PROSITE" id="PS51318">
    <property type="entry name" value="TAT"/>
    <property type="match status" value="1"/>
</dbReference>
<protein>
    <submittedName>
        <fullName evidence="2">Protamine-2 (Modular protein)</fullName>
    </submittedName>
</protein>
<sequence>MDRRLFLTGMFGIAGAAALASAVRPVNAVAGVPAARSGILDELEAQDKEVFEDGDTQAELEPVRHRHGHWRRHNRRRRRRVWRRVCRRYWRHGRRRTRCYRERVWVWYRW</sequence>
<evidence type="ECO:0000313" key="3">
    <source>
        <dbReference type="Proteomes" id="UP000240259"/>
    </source>
</evidence>
<dbReference type="OrthoDB" id="8101459at2"/>
<gene>
    <name evidence="2" type="ORF">C9427_21295</name>
</gene>
<accession>A0A2T4IS70</accession>
<dbReference type="Proteomes" id="UP000240259">
    <property type="component" value="Unassembled WGS sequence"/>
</dbReference>
<proteinExistence type="predicted"/>
<evidence type="ECO:0000313" key="2">
    <source>
        <dbReference type="EMBL" id="PTE08504.1"/>
    </source>
</evidence>
<comment type="caution">
    <text evidence="2">The sequence shown here is derived from an EMBL/GenBank/DDBJ whole genome shotgun (WGS) entry which is preliminary data.</text>
</comment>
<dbReference type="AlphaFoldDB" id="A0A2T4IS70"/>
<evidence type="ECO:0000256" key="1">
    <source>
        <dbReference type="SAM" id="SignalP"/>
    </source>
</evidence>
<reference evidence="2 3" key="1">
    <citation type="submission" date="2018-03" db="EMBL/GenBank/DDBJ databases">
        <title>Genome sequence of the symbiotic type strain Mesorhizobium helmanticense CSLC115NT isolated from Lotus corniculatus nodules.</title>
        <authorList>
            <person name="Sannazzaro A.I."/>
            <person name="Torres Tejerizo G.A."/>
            <person name="Dip D."/>
            <person name="Caballero M."/>
            <person name="Pistorio M."/>
            <person name="Estrella M.J."/>
        </authorList>
    </citation>
    <scope>NUCLEOTIDE SEQUENCE [LARGE SCALE GENOMIC DNA]</scope>
    <source>
        <strain evidence="2 3">CSLC115N</strain>
    </source>
</reference>
<dbReference type="InterPro" id="IPR006311">
    <property type="entry name" value="TAT_signal"/>
</dbReference>
<name>A0A2T4IS70_9HYPH</name>
<feature type="chain" id="PRO_5015474949" evidence="1">
    <location>
        <begin position="23"/>
        <end position="110"/>
    </location>
</feature>
<keyword evidence="1" id="KW-0732">Signal</keyword>
<feature type="signal peptide" evidence="1">
    <location>
        <begin position="1"/>
        <end position="22"/>
    </location>
</feature>
<dbReference type="EMBL" id="PZJX01000039">
    <property type="protein sequence ID" value="PTE08504.1"/>
    <property type="molecule type" value="Genomic_DNA"/>
</dbReference>